<feature type="chain" id="PRO_5022243863" evidence="5">
    <location>
        <begin position="17"/>
        <end position="197"/>
    </location>
</feature>
<sequence>MNRMFLLALPLTLALAACGGGAPAEKSLANAPLAGASIGGPFTLVNGDGKTVTDKDFAGKYRIMYFGYTFCPDVCPVDVQNIGGAMKLLDKQNPELAAKIVPVFVTIDPARDTPAVVKEFTSAFYPRMVGLTGTAEQVDAAAKVYRVPYAKRETVSGYLMDHGRQAYLMGPNGEPIALLPQDQDPQAIVAEIERWIG</sequence>
<keyword evidence="5" id="KW-0732">Signal</keyword>
<evidence type="ECO:0000256" key="4">
    <source>
        <dbReference type="PIRSR" id="PIRSR603782-2"/>
    </source>
</evidence>
<feature type="binding site" evidence="3">
    <location>
        <position position="75"/>
    </location>
    <ligand>
        <name>Cu cation</name>
        <dbReference type="ChEBI" id="CHEBI:23378"/>
    </ligand>
</feature>
<dbReference type="RefSeq" id="WP_145848378.1">
    <property type="nucleotide sequence ID" value="NZ_CP042239.1"/>
</dbReference>
<evidence type="ECO:0000256" key="1">
    <source>
        <dbReference type="ARBA" id="ARBA00010996"/>
    </source>
</evidence>
<keyword evidence="3" id="KW-0479">Metal-binding</keyword>
<dbReference type="Gene3D" id="3.40.30.10">
    <property type="entry name" value="Glutaredoxin"/>
    <property type="match status" value="1"/>
</dbReference>
<dbReference type="EMBL" id="CP042239">
    <property type="protein sequence ID" value="QDX27117.1"/>
    <property type="molecule type" value="Genomic_DNA"/>
</dbReference>
<proteinExistence type="inferred from homology"/>
<dbReference type="Pfam" id="PF02630">
    <property type="entry name" value="SCO1-SenC"/>
    <property type="match status" value="1"/>
</dbReference>
<feature type="binding site" evidence="3">
    <location>
        <position position="162"/>
    </location>
    <ligand>
        <name>Cu cation</name>
        <dbReference type="ChEBI" id="CHEBI:23378"/>
    </ligand>
</feature>
<feature type="disulfide bond" description="Redox-active" evidence="4">
    <location>
        <begin position="71"/>
        <end position="75"/>
    </location>
</feature>
<dbReference type="InterPro" id="IPR003782">
    <property type="entry name" value="SCO1/SenC"/>
</dbReference>
<evidence type="ECO:0000256" key="2">
    <source>
        <dbReference type="ARBA" id="ARBA00023008"/>
    </source>
</evidence>
<name>A0A518RI11_9SPHN</name>
<reference evidence="6 7" key="1">
    <citation type="submission" date="2019-07" db="EMBL/GenBank/DDBJ databases">
        <title>Sphingomonas alkalisoli sp. nov., isolated from rhizosphere soil of Suaedae salsa.</title>
        <authorList>
            <person name="Zhang H."/>
            <person name="Xu L."/>
            <person name="Zhang J.-X."/>
            <person name="Sun J.-Q."/>
        </authorList>
    </citation>
    <scope>NUCLEOTIDE SEQUENCE [LARGE SCALE GENOMIC DNA]</scope>
    <source>
        <strain evidence="6 7">XS-10</strain>
    </source>
</reference>
<comment type="similarity">
    <text evidence="1">Belongs to the SCO1/2 family.</text>
</comment>
<dbReference type="SUPFAM" id="SSF52833">
    <property type="entry name" value="Thioredoxin-like"/>
    <property type="match status" value="1"/>
</dbReference>
<dbReference type="PANTHER" id="PTHR12151">
    <property type="entry name" value="ELECTRON TRANSPORT PROTIN SCO1/SENC FAMILY MEMBER"/>
    <property type="match status" value="1"/>
</dbReference>
<dbReference type="AlphaFoldDB" id="A0A518RI11"/>
<evidence type="ECO:0000313" key="7">
    <source>
        <dbReference type="Proteomes" id="UP000318055"/>
    </source>
</evidence>
<dbReference type="PANTHER" id="PTHR12151:SF25">
    <property type="entry name" value="LINALOOL DEHYDRATASE_ISOMERASE DOMAIN-CONTAINING PROTEIN"/>
    <property type="match status" value="1"/>
</dbReference>
<evidence type="ECO:0000313" key="6">
    <source>
        <dbReference type="EMBL" id="QDX27117.1"/>
    </source>
</evidence>
<dbReference type="CDD" id="cd02968">
    <property type="entry name" value="SCO"/>
    <property type="match status" value="1"/>
</dbReference>
<feature type="binding site" evidence="3">
    <location>
        <position position="71"/>
    </location>
    <ligand>
        <name>Cu cation</name>
        <dbReference type="ChEBI" id="CHEBI:23378"/>
    </ligand>
</feature>
<keyword evidence="7" id="KW-1185">Reference proteome</keyword>
<evidence type="ECO:0000256" key="3">
    <source>
        <dbReference type="PIRSR" id="PIRSR603782-1"/>
    </source>
</evidence>
<dbReference type="OrthoDB" id="9790194at2"/>
<keyword evidence="4" id="KW-1015">Disulfide bond</keyword>
<dbReference type="KEGG" id="ssua:FPZ54_14630"/>
<feature type="signal peptide" evidence="5">
    <location>
        <begin position="1"/>
        <end position="16"/>
    </location>
</feature>
<dbReference type="GO" id="GO:0046872">
    <property type="term" value="F:metal ion binding"/>
    <property type="evidence" value="ECO:0007669"/>
    <property type="project" value="UniProtKB-KW"/>
</dbReference>
<evidence type="ECO:0000256" key="5">
    <source>
        <dbReference type="SAM" id="SignalP"/>
    </source>
</evidence>
<dbReference type="Proteomes" id="UP000318055">
    <property type="component" value="Chromosome"/>
</dbReference>
<keyword evidence="2 3" id="KW-0186">Copper</keyword>
<organism evidence="6 7">
    <name type="scientific">Sphingomonas suaedae</name>
    <dbReference type="NCBI Taxonomy" id="2599297"/>
    <lineage>
        <taxon>Bacteria</taxon>
        <taxon>Pseudomonadati</taxon>
        <taxon>Pseudomonadota</taxon>
        <taxon>Alphaproteobacteria</taxon>
        <taxon>Sphingomonadales</taxon>
        <taxon>Sphingomonadaceae</taxon>
        <taxon>Sphingomonas</taxon>
    </lineage>
</organism>
<protein>
    <submittedName>
        <fullName evidence="6">SCO family protein</fullName>
    </submittedName>
</protein>
<dbReference type="InterPro" id="IPR036249">
    <property type="entry name" value="Thioredoxin-like_sf"/>
</dbReference>
<gene>
    <name evidence="6" type="ORF">FPZ54_14630</name>
</gene>
<dbReference type="PROSITE" id="PS51257">
    <property type="entry name" value="PROKAR_LIPOPROTEIN"/>
    <property type="match status" value="1"/>
</dbReference>
<dbReference type="FunFam" id="3.40.30.10:FF:000013">
    <property type="entry name" value="Blast:Protein SCO1 homolog, mitochondrial"/>
    <property type="match status" value="1"/>
</dbReference>
<accession>A0A518RI11</accession>